<dbReference type="WBParaSite" id="RSKR_0000780100.1">
    <property type="protein sequence ID" value="RSKR_0000780100.1"/>
    <property type="gene ID" value="RSKR_0000780100"/>
</dbReference>
<reference evidence="2" key="1">
    <citation type="submission" date="2016-11" db="UniProtKB">
        <authorList>
            <consortium name="WormBaseParasite"/>
        </authorList>
    </citation>
    <scope>IDENTIFICATION</scope>
    <source>
        <strain evidence="2">KR3021</strain>
    </source>
</reference>
<organism evidence="1 2">
    <name type="scientific">Rhabditophanes sp. KR3021</name>
    <dbReference type="NCBI Taxonomy" id="114890"/>
    <lineage>
        <taxon>Eukaryota</taxon>
        <taxon>Metazoa</taxon>
        <taxon>Ecdysozoa</taxon>
        <taxon>Nematoda</taxon>
        <taxon>Chromadorea</taxon>
        <taxon>Rhabditida</taxon>
        <taxon>Tylenchina</taxon>
        <taxon>Panagrolaimomorpha</taxon>
        <taxon>Strongyloidoidea</taxon>
        <taxon>Alloionematidae</taxon>
        <taxon>Rhabditophanes</taxon>
    </lineage>
</organism>
<name>A0AC35U5V9_9BILA</name>
<dbReference type="Proteomes" id="UP000095286">
    <property type="component" value="Unplaced"/>
</dbReference>
<protein>
    <submittedName>
        <fullName evidence="2">Uncharacterized protein</fullName>
    </submittedName>
</protein>
<accession>A0AC35U5V9</accession>
<evidence type="ECO:0000313" key="2">
    <source>
        <dbReference type="WBParaSite" id="RSKR_0000780100.1"/>
    </source>
</evidence>
<evidence type="ECO:0000313" key="1">
    <source>
        <dbReference type="Proteomes" id="UP000095286"/>
    </source>
</evidence>
<proteinExistence type="predicted"/>
<sequence length="98" mass="11119">MVSIRHITIAIQFVACLMMLLSVTCQEENDRAGPNGYYFQRDPKWTNLAPGGGSLVSGRGHFRPGFFDTAGDYKYYLTDPSFVSKRSRVEPPYLTKDY</sequence>